<accession>A0A3Q8XBB1</accession>
<evidence type="ECO:0000313" key="4">
    <source>
        <dbReference type="Proteomes" id="UP000272528"/>
    </source>
</evidence>
<feature type="region of interest" description="Disordered" evidence="1">
    <location>
        <begin position="27"/>
        <end position="197"/>
    </location>
</feature>
<organism evidence="3 4">
    <name type="scientific">Paenibacillus albus</name>
    <dbReference type="NCBI Taxonomy" id="2495582"/>
    <lineage>
        <taxon>Bacteria</taxon>
        <taxon>Bacillati</taxon>
        <taxon>Bacillota</taxon>
        <taxon>Bacilli</taxon>
        <taxon>Bacillales</taxon>
        <taxon>Paenibacillaceae</taxon>
        <taxon>Paenibacillus</taxon>
    </lineage>
</organism>
<feature type="compositionally biased region" description="Polar residues" evidence="1">
    <location>
        <begin position="91"/>
        <end position="103"/>
    </location>
</feature>
<dbReference type="Gene3D" id="2.170.130.30">
    <property type="match status" value="1"/>
</dbReference>
<feature type="compositionally biased region" description="Low complexity" evidence="1">
    <location>
        <begin position="136"/>
        <end position="148"/>
    </location>
</feature>
<evidence type="ECO:0000313" key="3">
    <source>
        <dbReference type="EMBL" id="AZN43913.1"/>
    </source>
</evidence>
<dbReference type="EMBL" id="CP034437">
    <property type="protein sequence ID" value="AZN43913.1"/>
    <property type="molecule type" value="Genomic_DNA"/>
</dbReference>
<dbReference type="Proteomes" id="UP000272528">
    <property type="component" value="Chromosome"/>
</dbReference>
<dbReference type="AlphaFoldDB" id="A0A3Q8XBB1"/>
<proteinExistence type="predicted"/>
<feature type="compositionally biased region" description="Polar residues" evidence="1">
    <location>
        <begin position="111"/>
        <end position="127"/>
    </location>
</feature>
<feature type="compositionally biased region" description="Polar residues" evidence="1">
    <location>
        <begin position="168"/>
        <end position="180"/>
    </location>
</feature>
<feature type="compositionally biased region" description="Low complexity" evidence="1">
    <location>
        <begin position="46"/>
        <end position="74"/>
    </location>
</feature>
<feature type="domain" description="Transcobalamin-like C-terminal" evidence="2">
    <location>
        <begin position="255"/>
        <end position="332"/>
    </location>
</feature>
<reference evidence="4" key="1">
    <citation type="submission" date="2018-12" db="EMBL/GenBank/DDBJ databases">
        <title>Genome sequence of Peanibacillus sp.</title>
        <authorList>
            <person name="Subramani G."/>
            <person name="Srinivasan S."/>
            <person name="Kim M.K."/>
        </authorList>
    </citation>
    <scope>NUCLEOTIDE SEQUENCE [LARGE SCALE GENOMIC DNA]</scope>
    <source>
        <strain evidence="4">18JY67-1</strain>
    </source>
</reference>
<name>A0A3Q8XBB1_9BACL</name>
<sequence>MKRRKWLAAIGIIAVLAAAFYWGGSDQPAKGSDAAVSAPAVAEVGDATSDAEADSTASEQQLAAQAPAAGQAAAGETLKYDPPNKAAEAKPQQSAEPSETKQPTKPAEVVDSQTKGAANTGSSSTGKPASDKPETTKPSSSKPSSTKPATDESSKDEAMNSKPAVTTKPPTQSAASGTNTGKKDPYLTDKVPAGKPAPVEWQDAKVDKKQPLTVTLSVSCKTILDHLDDFDPDKLEVLPEDGIIFAEQKVTFYEGETVFDVLLREMKKHKIHMEFEMTPLYNSNYIEGIHNIYEFDCGELSGWMYRVNGWFPNYGASRYKLKDGDVIEWLYTCDLGRDIGGGQTAAGGKR</sequence>
<dbReference type="Pfam" id="PF14478">
    <property type="entry name" value="DUF4430"/>
    <property type="match status" value="1"/>
</dbReference>
<evidence type="ECO:0000256" key="1">
    <source>
        <dbReference type="SAM" id="MobiDB-lite"/>
    </source>
</evidence>
<evidence type="ECO:0000259" key="2">
    <source>
        <dbReference type="Pfam" id="PF14478"/>
    </source>
</evidence>
<keyword evidence="4" id="KW-1185">Reference proteome</keyword>
<dbReference type="OrthoDB" id="2356646at2"/>
<feature type="compositionally biased region" description="Basic and acidic residues" evidence="1">
    <location>
        <begin position="149"/>
        <end position="159"/>
    </location>
</feature>
<protein>
    <submittedName>
        <fullName evidence="3">DUF4430 domain-containing protein</fullName>
    </submittedName>
</protein>
<dbReference type="InterPro" id="IPR027954">
    <property type="entry name" value="Transcobalamin-like_C"/>
</dbReference>
<dbReference type="KEGG" id="palb:EJC50_25740"/>
<gene>
    <name evidence="3" type="ORF">EJC50_25740</name>
</gene>